<protein>
    <submittedName>
        <fullName evidence="1">Hydroxymethylbilane synthase</fullName>
        <ecNumber evidence="1">2.5.1.61</ecNumber>
    </submittedName>
</protein>
<dbReference type="EMBL" id="SRYA01000005">
    <property type="protein sequence ID" value="TGY97692.1"/>
    <property type="molecule type" value="Genomic_DNA"/>
</dbReference>
<dbReference type="EC" id="2.5.1.61" evidence="1"/>
<accession>A0AC61S130</accession>
<proteinExistence type="predicted"/>
<reference evidence="1" key="1">
    <citation type="submission" date="2019-04" db="EMBL/GenBank/DDBJ databases">
        <title>Microbes associate with the intestines of laboratory mice.</title>
        <authorList>
            <person name="Navarre W."/>
            <person name="Wong E."/>
            <person name="Huang K."/>
            <person name="Tropini C."/>
            <person name="Ng K."/>
            <person name="Yu B."/>
        </authorList>
    </citation>
    <scope>NUCLEOTIDE SEQUENCE</scope>
    <source>
        <strain evidence="1">NM01_1-7b</strain>
    </source>
</reference>
<sequence length="808" mass="89366">MKYRIGTRGSKLALTQAEYVCGRLREAYPGDDFEIQMIKTRGDVILDKPLHEIGDKGVFVKEIEEQLLSGAIQIAVHSMKDMPSSPAPGLVFTKSWKREDPRDVLILREKKSLQELPQGAVIGTGSKRREFQLKRLRPDIRVVGIRGNVDTRIRKMEEEKLDGILLAAAGLHRLGMEDRISQYLEPEEMISAPAQGILALEIREGEQRLLDMLNELSDEETELAAKAERGFLQQMGGSCHIPVGAIFRPREEIEEQSDAPGSEETEGRLDVIQKDQKVYRLDAMFGDETGTRQAYVTVYGAKPEDMAEEAAKEVRRKMAGKVILLGAGPGDPELITVKGLEAIRKADCIIYDRLASPELLAQAKPQCEKIYVGKANHHHTMKQAEINRLLVQKSMEYDKTVRLKGGDVYVFGRGGEEGLHLRRHGVEFEVIPGISSCIAGPAYAGIPITHRGKALGFHVVTAHDRRDELADIDFAAMAGGKETCVFLMGLSKVGEIAEKLTEAGMPGSTKAAVISQATTSRQQTCVSDLLHIAEEVKNANLVSPALIIVGEVVSLREELNFYENRPLSGKQYLIPRIGTMPTRLGELLKAQGALVDEVQVGEIVRGPGDFTAKQLSRADWLIFTSKNGVNSFFRQFREKEMDMRSLAFVKIAAIGGKTAETLEEMGLYADLIPEDFNSDALAEAMKKQLTGSEAVWYLKAGNGDGHLKETLSAYCRFEEIVVYENCKVEPKLDGLAPLEDYDGILFTCASSAKRLMEAMEDVQKRCRIYSIGPKTTSFLKKSGITSVLEAECSTYDGLAERVMHGEEN</sequence>
<evidence type="ECO:0000313" key="2">
    <source>
        <dbReference type="Proteomes" id="UP000304953"/>
    </source>
</evidence>
<evidence type="ECO:0000313" key="1">
    <source>
        <dbReference type="EMBL" id="TGY97692.1"/>
    </source>
</evidence>
<comment type="caution">
    <text evidence="1">The sequence shown here is derived from an EMBL/GenBank/DDBJ whole genome shotgun (WGS) entry which is preliminary data.</text>
</comment>
<organism evidence="1 2">
    <name type="scientific">Petralouisia muris</name>
    <dbReference type="NCBI Taxonomy" id="3032872"/>
    <lineage>
        <taxon>Bacteria</taxon>
        <taxon>Bacillati</taxon>
        <taxon>Bacillota</taxon>
        <taxon>Clostridia</taxon>
        <taxon>Lachnospirales</taxon>
        <taxon>Lachnospiraceae</taxon>
        <taxon>Petralouisia</taxon>
    </lineage>
</organism>
<keyword evidence="2" id="KW-1185">Reference proteome</keyword>
<keyword evidence="1" id="KW-0808">Transferase</keyword>
<dbReference type="Proteomes" id="UP000304953">
    <property type="component" value="Unassembled WGS sequence"/>
</dbReference>
<name>A0AC61S130_9FIRM</name>
<gene>
    <name evidence="1" type="primary">hemC</name>
    <name evidence="1" type="ORF">E5329_03555</name>
</gene>